<evidence type="ECO:0000313" key="1">
    <source>
        <dbReference type="EMBL" id="SAL20816.1"/>
    </source>
</evidence>
<accession>A0A158FLR5</accession>
<dbReference type="AlphaFoldDB" id="A0A158FLR5"/>
<sequence>MLVMPFGIALRAVPGFSAAELPGFVLLWT</sequence>
<gene>
    <name evidence="1" type="ORF">AWB69_01351</name>
</gene>
<reference evidence="1 2" key="1">
    <citation type="submission" date="2016-01" db="EMBL/GenBank/DDBJ databases">
        <authorList>
            <person name="Oliw E.H."/>
        </authorList>
    </citation>
    <scope>NUCLEOTIDE SEQUENCE [LARGE SCALE GENOMIC DNA]</scope>
    <source>
        <strain evidence="1">LMG 27134</strain>
    </source>
</reference>
<name>A0A158FLR5_9BURK</name>
<organism evidence="1 2">
    <name type="scientific">Caballeronia udeis</name>
    <dbReference type="NCBI Taxonomy" id="1232866"/>
    <lineage>
        <taxon>Bacteria</taxon>
        <taxon>Pseudomonadati</taxon>
        <taxon>Pseudomonadota</taxon>
        <taxon>Betaproteobacteria</taxon>
        <taxon>Burkholderiales</taxon>
        <taxon>Burkholderiaceae</taxon>
        <taxon>Caballeronia</taxon>
    </lineage>
</organism>
<evidence type="ECO:0000313" key="2">
    <source>
        <dbReference type="Proteomes" id="UP000054683"/>
    </source>
</evidence>
<proteinExistence type="predicted"/>
<dbReference type="Proteomes" id="UP000054683">
    <property type="component" value="Unassembled WGS sequence"/>
</dbReference>
<protein>
    <submittedName>
        <fullName evidence="1">Uncharacterized protein</fullName>
    </submittedName>
</protein>
<dbReference type="EMBL" id="FCOK02000006">
    <property type="protein sequence ID" value="SAL20816.1"/>
    <property type="molecule type" value="Genomic_DNA"/>
</dbReference>